<evidence type="ECO:0000313" key="2">
    <source>
        <dbReference type="EMBL" id="QRC99509.1"/>
    </source>
</evidence>
<protein>
    <submittedName>
        <fullName evidence="2">Uncharacterized protein</fullName>
    </submittedName>
</protein>
<dbReference type="EMBL" id="CP069031">
    <property type="protein sequence ID" value="QRC99509.1"/>
    <property type="molecule type" value="Genomic_DNA"/>
</dbReference>
<accession>A0A7U2I2L3</accession>
<evidence type="ECO:0000256" key="1">
    <source>
        <dbReference type="SAM" id="MobiDB-lite"/>
    </source>
</evidence>
<dbReference type="OrthoDB" id="5335493at2759"/>
<dbReference type="VEuPathDB" id="FungiDB:JI435_144180"/>
<proteinExistence type="predicted"/>
<sequence>MAIIQEIWTSYAALLLAPPIISAPETSTTVPRVPSDSSTTETQKMHSIFGPDSIAYQNKIAGPSHSIHHSLAAIHDLQQTTAKHSPADLKTTAPSKFELASTVPPFAHASLHKDVSDYASHPAEAPNSERPAKQNLLVQSRETGTMSPRYPRKMHTDTSESIIRTIHDFIEEERRHNFCFLGKHAHRFMGHRDLLIVSLATCDDIRAALGHSGDVHPQEYTQDWYTFEEPKGNNPIHTVAIALTHGENLRIENLAICIPRRKPEPCFIRADAWLRETYNWDDEWDMRFTKMQYEKQQAWWKNNGQSFRIFDLPQELRDAVYLQMVGPVVLPDTHHGRVVIGKGLSYGSAERLGRNRDADIDRANMTVMRVCKAFREEATIVANRDTYKRLRQVAHTRAYNKICQPFNAIPNILASIISNPPHALFLRNIQLEMSAAAYFASINIVPGHNDPFASQVGAFELRNLTRFPALRNLDFRFISPKHPGALCPWAKADGTSVHGAHACQKIWIDWLFTLAWRTLRTLGASHPVRYTLSGCVKTSTKLLWERLLNDAHTDQTVDMQAEEAMIRATHGPGECKCTTRCSRKEAGEGRVCVFTEYEIKAIDGLEQHVDDMYWRFED</sequence>
<evidence type="ECO:0000313" key="3">
    <source>
        <dbReference type="Proteomes" id="UP000663193"/>
    </source>
</evidence>
<feature type="compositionally biased region" description="Polar residues" evidence="1">
    <location>
        <begin position="136"/>
        <end position="146"/>
    </location>
</feature>
<dbReference type="AlphaFoldDB" id="A0A7U2I2L3"/>
<name>A0A7U2I2L3_PHANO</name>
<gene>
    <name evidence="2" type="ORF">JI435_144180</name>
</gene>
<dbReference type="OMA" id="SCQKKWI"/>
<reference evidence="3" key="1">
    <citation type="journal article" date="2021" name="BMC Genomics">
        <title>Chromosome-level genome assembly and manually-curated proteome of model necrotroph Parastagonospora nodorum Sn15 reveals a genome-wide trove of candidate effector homologs, and redundancy of virulence-related functions within an accessory chromosome.</title>
        <authorList>
            <person name="Bertazzoni S."/>
            <person name="Jones D.A.B."/>
            <person name="Phan H.T."/>
            <person name="Tan K.-C."/>
            <person name="Hane J.K."/>
        </authorList>
    </citation>
    <scope>NUCLEOTIDE SEQUENCE [LARGE SCALE GENOMIC DNA]</scope>
    <source>
        <strain evidence="3">SN15 / ATCC MYA-4574 / FGSC 10173)</strain>
    </source>
</reference>
<feature type="region of interest" description="Disordered" evidence="1">
    <location>
        <begin position="118"/>
        <end position="154"/>
    </location>
</feature>
<dbReference type="Proteomes" id="UP000663193">
    <property type="component" value="Chromosome 9"/>
</dbReference>
<keyword evidence="3" id="KW-1185">Reference proteome</keyword>
<organism evidence="2 3">
    <name type="scientific">Phaeosphaeria nodorum (strain SN15 / ATCC MYA-4574 / FGSC 10173)</name>
    <name type="common">Glume blotch fungus</name>
    <name type="synonym">Parastagonospora nodorum</name>
    <dbReference type="NCBI Taxonomy" id="321614"/>
    <lineage>
        <taxon>Eukaryota</taxon>
        <taxon>Fungi</taxon>
        <taxon>Dikarya</taxon>
        <taxon>Ascomycota</taxon>
        <taxon>Pezizomycotina</taxon>
        <taxon>Dothideomycetes</taxon>
        <taxon>Pleosporomycetidae</taxon>
        <taxon>Pleosporales</taxon>
        <taxon>Pleosporineae</taxon>
        <taxon>Phaeosphaeriaceae</taxon>
        <taxon>Parastagonospora</taxon>
    </lineage>
</organism>